<evidence type="ECO:0000313" key="2">
    <source>
        <dbReference type="EMBL" id="PIO40485.1"/>
    </source>
</evidence>
<sequence>AETQKEIPSVYKLKSSEFNQDLPNSVCLITDFPSPNKTLKIDEEDVNLNKVAVLDNSTNNVWRYSTVIWNNKNEDVTCNGEYDSTHFTADSDTDDTEETCSSISIDENFRTNPSLNTMSLTVFGLRVLTAKAIILNFIIALRCWSS</sequence>
<name>A0A2G9SK38_AQUCT</name>
<evidence type="ECO:0000313" key="3">
    <source>
        <dbReference type="Proteomes" id="UP000228934"/>
    </source>
</evidence>
<dbReference type="Proteomes" id="UP000228934">
    <property type="component" value="Unassembled WGS sequence"/>
</dbReference>
<organism evidence="2 3">
    <name type="scientific">Aquarana catesbeiana</name>
    <name type="common">American bullfrog</name>
    <name type="synonym">Rana catesbeiana</name>
    <dbReference type="NCBI Taxonomy" id="8400"/>
    <lineage>
        <taxon>Eukaryota</taxon>
        <taxon>Metazoa</taxon>
        <taxon>Chordata</taxon>
        <taxon>Craniata</taxon>
        <taxon>Vertebrata</taxon>
        <taxon>Euteleostomi</taxon>
        <taxon>Amphibia</taxon>
        <taxon>Batrachia</taxon>
        <taxon>Anura</taxon>
        <taxon>Neobatrachia</taxon>
        <taxon>Ranoidea</taxon>
        <taxon>Ranidae</taxon>
        <taxon>Aquarana</taxon>
    </lineage>
</organism>
<protein>
    <recommendedName>
        <fullName evidence="1">T-cell receptor alpha chain constant domain-containing protein</fullName>
    </recommendedName>
</protein>
<evidence type="ECO:0000259" key="1">
    <source>
        <dbReference type="Pfam" id="PF09291"/>
    </source>
</evidence>
<feature type="non-terminal residue" evidence="2">
    <location>
        <position position="1"/>
    </location>
</feature>
<gene>
    <name evidence="2" type="ORF">AB205_0079820</name>
</gene>
<dbReference type="InterPro" id="IPR036179">
    <property type="entry name" value="Ig-like_dom_sf"/>
</dbReference>
<accession>A0A2G9SK38</accession>
<dbReference type="EMBL" id="KV922955">
    <property type="protein sequence ID" value="PIO40485.1"/>
    <property type="molecule type" value="Genomic_DNA"/>
</dbReference>
<feature type="domain" description="T-cell receptor alpha chain constant" evidence="1">
    <location>
        <begin position="8"/>
        <end position="87"/>
    </location>
</feature>
<dbReference type="AlphaFoldDB" id="A0A2G9SK38"/>
<dbReference type="OrthoDB" id="8947657at2759"/>
<dbReference type="InterPro" id="IPR015370">
    <property type="entry name" value="TCR_alpha_C"/>
</dbReference>
<dbReference type="Pfam" id="PF09291">
    <property type="entry name" value="DUF1968"/>
    <property type="match status" value="1"/>
</dbReference>
<dbReference type="InterPro" id="IPR013783">
    <property type="entry name" value="Ig-like_fold"/>
</dbReference>
<proteinExistence type="predicted"/>
<keyword evidence="3" id="KW-1185">Reference proteome</keyword>
<reference evidence="3" key="1">
    <citation type="journal article" date="2017" name="Nat. Commun.">
        <title>The North American bullfrog draft genome provides insight into hormonal regulation of long noncoding RNA.</title>
        <authorList>
            <person name="Hammond S.A."/>
            <person name="Warren R.L."/>
            <person name="Vandervalk B.P."/>
            <person name="Kucuk E."/>
            <person name="Khan H."/>
            <person name="Gibb E.A."/>
            <person name="Pandoh P."/>
            <person name="Kirk H."/>
            <person name="Zhao Y."/>
            <person name="Jones M."/>
            <person name="Mungall A.J."/>
            <person name="Coope R."/>
            <person name="Pleasance S."/>
            <person name="Moore R.A."/>
            <person name="Holt R.A."/>
            <person name="Round J.M."/>
            <person name="Ohora S."/>
            <person name="Walle B.V."/>
            <person name="Veldhoen N."/>
            <person name="Helbing C.C."/>
            <person name="Birol I."/>
        </authorList>
    </citation>
    <scope>NUCLEOTIDE SEQUENCE [LARGE SCALE GENOMIC DNA]</scope>
</reference>
<dbReference type="SUPFAM" id="SSF48726">
    <property type="entry name" value="Immunoglobulin"/>
    <property type="match status" value="1"/>
</dbReference>
<dbReference type="Gene3D" id="2.60.40.10">
    <property type="entry name" value="Immunoglobulins"/>
    <property type="match status" value="1"/>
</dbReference>